<evidence type="ECO:0000256" key="1">
    <source>
        <dbReference type="SAM" id="MobiDB-lite"/>
    </source>
</evidence>
<sequence length="1065" mass="121105">MSLTTAYQHKLAEKLTILNDRGQGVLIRMYNIKKTCSDPKSKPPFLLEKSMESSLKYINKKFPNIDVRNSTQHLGPVHREKAEIIRFLTNYYQSFVDVMEFRDHVYELLNTIDACQCHFDINLNFDFTRSYLDLIVTYTSVILLLSRIEDRRILIGTYNCAHEMLHGHSDPSFARLGQMVLEYDHPLKKLTEEFGPHTKAVSGALLSLHFLFVRRNQGAEQWRSAQLLSLISSPPAMINPANSDTMACEYLSVEVMERWIIIGFLLCHGCLNSNSQCQQLWKLCLQGSLYITLIREDVLQVHKVTEDLFSSLKGYSKRVADIKESKEHAIANRSIAELLFLLEEIRALVRRHIKVIQQYHVQYLARFDVLVLSDIIQNLSVCPEEESVIMSSFVSTLSSLNLKQVDNEEKFDFSGLRLDWFRLQVYTSVLKGPLHLHENPDLAKVMNLIIFHSQMLDSVEKMLVETSDLSIFCFHLRTFEKMFTMTLEEPSMLRYTIAFPLICAHFVHCTHEMCPEEYPHLKNHGLHHCNSFLEELAKQTSNCVLEICAEQRNLSEQLLPKHCATTISKAKNKKSMKQRQAPRKGEPERDKPGAESHRKNRSIVTNMDKLHLNLTELALAMNHVHSFTVFEHTIFPSEYLSSHLEARLNRAIVTLAGYNATTQEILRPSELLAGVKAYISFIQSLAQFLGADASRVVRNALLQQTQPLDSCGEQTVTTLYTNWYLESLLRQASSGAIVLSPAMQAFISLPRDGEQNFSAEEFSDISEMRALAEILGPYGMKFLSENLMWHVTSQIVELKKLVVENMDILVQIRSNFSKPDVMASLLPQLMGAENVLKRMTIIGVILSFRAMAQEGLQEVFSSHCPFLMGPIECLKEFVTPDTDIKVTLSVFELASAAGVSCDIDPALVAAIANLKADNSSPEEEYKVACLLLIFLAVSLPLLATDPSSFYSIEKDGYNNNIHCLTKAIIQVSAALFTLYNKNIETHLKEFLVVASVSLLQLGQETDKLKTRNRESISLLMRLVVEESPFLTLDMLESCFPYVLLRNAYREVSRAFYLNRLPASTH</sequence>
<dbReference type="FunCoup" id="G3I6C2">
    <property type="interactions" value="529"/>
</dbReference>
<dbReference type="GO" id="GO:0031209">
    <property type="term" value="C:SCAR complex"/>
    <property type="evidence" value="ECO:0007669"/>
    <property type="project" value="TreeGrafter"/>
</dbReference>
<dbReference type="PANTHER" id="PTHR12093:SF9">
    <property type="entry name" value="NCK-ASSOCIATED PROTEIN 1-LIKE"/>
    <property type="match status" value="1"/>
</dbReference>
<dbReference type="GO" id="GO:0048812">
    <property type="term" value="P:neuron projection morphogenesis"/>
    <property type="evidence" value="ECO:0007669"/>
    <property type="project" value="TreeGrafter"/>
</dbReference>
<feature type="compositionally biased region" description="Basic residues" evidence="1">
    <location>
        <begin position="570"/>
        <end position="582"/>
    </location>
</feature>
<feature type="compositionally biased region" description="Basic and acidic residues" evidence="1">
    <location>
        <begin position="583"/>
        <end position="597"/>
    </location>
</feature>
<feature type="region of interest" description="Disordered" evidence="1">
    <location>
        <begin position="569"/>
        <end position="602"/>
    </location>
</feature>
<dbReference type="InterPro" id="IPR019137">
    <property type="entry name" value="Nck-associated_protein-1"/>
</dbReference>
<dbReference type="PANTHER" id="PTHR12093">
    <property type="entry name" value="NCK-ASSOCIATED PROTEIN 1"/>
    <property type="match status" value="1"/>
</dbReference>
<evidence type="ECO:0000313" key="2">
    <source>
        <dbReference type="EMBL" id="EGW09968.1"/>
    </source>
</evidence>
<dbReference type="PaxDb" id="10029-XP_007610265.1"/>
<dbReference type="GO" id="GO:0016477">
    <property type="term" value="P:cell migration"/>
    <property type="evidence" value="ECO:0007669"/>
    <property type="project" value="TreeGrafter"/>
</dbReference>
<dbReference type="eggNOG" id="KOG1917">
    <property type="taxonomic scope" value="Eukaryota"/>
</dbReference>
<evidence type="ECO:0000313" key="3">
    <source>
        <dbReference type="Proteomes" id="UP000001075"/>
    </source>
</evidence>
<protein>
    <submittedName>
        <fullName evidence="2">Nck-associated protein 1-like</fullName>
    </submittedName>
</protein>
<accession>G3I6C2</accession>
<dbReference type="GO" id="GO:0030866">
    <property type="term" value="P:cortical actin cytoskeleton organization"/>
    <property type="evidence" value="ECO:0007669"/>
    <property type="project" value="TreeGrafter"/>
</dbReference>
<dbReference type="InParanoid" id="G3I6C2"/>
<proteinExistence type="predicted"/>
<dbReference type="Pfam" id="PF09735">
    <property type="entry name" value="Nckap1"/>
    <property type="match status" value="1"/>
</dbReference>
<gene>
    <name evidence="2" type="ORF">I79_019038</name>
</gene>
<reference evidence="3" key="1">
    <citation type="journal article" date="2011" name="Nat. Biotechnol.">
        <title>The genomic sequence of the Chinese hamster ovary (CHO)-K1 cell line.</title>
        <authorList>
            <person name="Xu X."/>
            <person name="Nagarajan H."/>
            <person name="Lewis N.E."/>
            <person name="Pan S."/>
            <person name="Cai Z."/>
            <person name="Liu X."/>
            <person name="Chen W."/>
            <person name="Xie M."/>
            <person name="Wang W."/>
            <person name="Hammond S."/>
            <person name="Andersen M.R."/>
            <person name="Neff N."/>
            <person name="Passarelli B."/>
            <person name="Koh W."/>
            <person name="Fan H.C."/>
            <person name="Wang J."/>
            <person name="Gui Y."/>
            <person name="Lee K.H."/>
            <person name="Betenbaugh M.J."/>
            <person name="Quake S.R."/>
            <person name="Famili I."/>
            <person name="Palsson B.O."/>
            <person name="Wang J."/>
        </authorList>
    </citation>
    <scope>NUCLEOTIDE SEQUENCE [LARGE SCALE GENOMIC DNA]</scope>
    <source>
        <strain evidence="3">CHO K1 cell line</strain>
    </source>
</reference>
<name>G3I6C2_CRIGR</name>
<organism evidence="2 3">
    <name type="scientific">Cricetulus griseus</name>
    <name type="common">Chinese hamster</name>
    <name type="synonym">Cricetulus barabensis griseus</name>
    <dbReference type="NCBI Taxonomy" id="10029"/>
    <lineage>
        <taxon>Eukaryota</taxon>
        <taxon>Metazoa</taxon>
        <taxon>Chordata</taxon>
        <taxon>Craniata</taxon>
        <taxon>Vertebrata</taxon>
        <taxon>Euteleostomi</taxon>
        <taxon>Mammalia</taxon>
        <taxon>Eutheria</taxon>
        <taxon>Euarchontoglires</taxon>
        <taxon>Glires</taxon>
        <taxon>Rodentia</taxon>
        <taxon>Myomorpha</taxon>
        <taxon>Muroidea</taxon>
        <taxon>Cricetidae</taxon>
        <taxon>Cricetinae</taxon>
        <taxon>Cricetulus</taxon>
    </lineage>
</organism>
<dbReference type="AlphaFoldDB" id="G3I6C2"/>
<dbReference type="STRING" id="10029.G3I6C2"/>
<dbReference type="Proteomes" id="UP000001075">
    <property type="component" value="Unassembled WGS sequence"/>
</dbReference>
<dbReference type="GO" id="GO:0030031">
    <property type="term" value="P:cell projection assembly"/>
    <property type="evidence" value="ECO:0007669"/>
    <property type="project" value="TreeGrafter"/>
</dbReference>
<dbReference type="EMBL" id="JH001354">
    <property type="protein sequence ID" value="EGW09968.1"/>
    <property type="molecule type" value="Genomic_DNA"/>
</dbReference>